<comment type="caution">
    <text evidence="4">The sequence shown here is derived from an EMBL/GenBank/DDBJ whole genome shotgun (WGS) entry which is preliminary data.</text>
</comment>
<keyword evidence="2" id="KW-0802">TPR repeat</keyword>
<dbReference type="OrthoDB" id="433738at2759"/>
<dbReference type="Gene3D" id="1.25.40.10">
    <property type="entry name" value="Tetratricopeptide repeat domain"/>
    <property type="match status" value="1"/>
</dbReference>
<dbReference type="GO" id="GO:0072380">
    <property type="term" value="C:TRC complex"/>
    <property type="evidence" value="ECO:0007669"/>
    <property type="project" value="TreeGrafter"/>
</dbReference>
<dbReference type="GO" id="GO:0006620">
    <property type="term" value="P:post-translational protein targeting to endoplasmic reticulum membrane"/>
    <property type="evidence" value="ECO:0007669"/>
    <property type="project" value="TreeGrafter"/>
</dbReference>
<name>A0A1A0H591_9ASCO</name>
<evidence type="ECO:0000256" key="2">
    <source>
        <dbReference type="ARBA" id="ARBA00022803"/>
    </source>
</evidence>
<dbReference type="Proteomes" id="UP000092555">
    <property type="component" value="Unassembled WGS sequence"/>
</dbReference>
<evidence type="ECO:0000256" key="1">
    <source>
        <dbReference type="ARBA" id="ARBA00022737"/>
    </source>
</evidence>
<keyword evidence="5" id="KW-1185">Reference proteome</keyword>
<dbReference type="InterPro" id="IPR047150">
    <property type="entry name" value="SGT"/>
</dbReference>
<dbReference type="SMART" id="SM00028">
    <property type="entry name" value="TPR"/>
    <property type="match status" value="2"/>
</dbReference>
<evidence type="ECO:0008006" key="6">
    <source>
        <dbReference type="Google" id="ProtNLM"/>
    </source>
</evidence>
<dbReference type="AlphaFoldDB" id="A0A1A0H591"/>
<dbReference type="STRING" id="869754.A0A1A0H591"/>
<dbReference type="PANTHER" id="PTHR45831">
    <property type="entry name" value="LD24721P"/>
    <property type="match status" value="1"/>
</dbReference>
<keyword evidence="1" id="KW-0677">Repeat</keyword>
<dbReference type="GO" id="GO:0016020">
    <property type="term" value="C:membrane"/>
    <property type="evidence" value="ECO:0007669"/>
    <property type="project" value="TreeGrafter"/>
</dbReference>
<feature type="region of interest" description="Disordered" evidence="3">
    <location>
        <begin position="516"/>
        <end position="554"/>
    </location>
</feature>
<protein>
    <recommendedName>
        <fullName evidence="6">TPR-like protein</fullName>
    </recommendedName>
</protein>
<proteinExistence type="predicted"/>
<organism evidence="4 5">
    <name type="scientific">Metschnikowia bicuspidata var. bicuspidata NRRL YB-4993</name>
    <dbReference type="NCBI Taxonomy" id="869754"/>
    <lineage>
        <taxon>Eukaryota</taxon>
        <taxon>Fungi</taxon>
        <taxon>Dikarya</taxon>
        <taxon>Ascomycota</taxon>
        <taxon>Saccharomycotina</taxon>
        <taxon>Pichiomycetes</taxon>
        <taxon>Metschnikowiaceae</taxon>
        <taxon>Metschnikowia</taxon>
    </lineage>
</organism>
<evidence type="ECO:0000313" key="5">
    <source>
        <dbReference type="Proteomes" id="UP000092555"/>
    </source>
</evidence>
<feature type="region of interest" description="Disordered" evidence="3">
    <location>
        <begin position="473"/>
        <end position="499"/>
    </location>
</feature>
<feature type="compositionally biased region" description="Polar residues" evidence="3">
    <location>
        <begin position="540"/>
        <end position="554"/>
    </location>
</feature>
<dbReference type="GO" id="GO:0060090">
    <property type="term" value="F:molecular adaptor activity"/>
    <property type="evidence" value="ECO:0007669"/>
    <property type="project" value="TreeGrafter"/>
</dbReference>
<dbReference type="GeneID" id="30027800"/>
<sequence length="554" mass="61208">QVSESAINYAAVLAWTAHLDRLKSSFDKVSEDANLLMERTCWAEELSIGIRVIRNYAMRTLADKYLSEDSVELPPPSTLVLLVLKDLKQQHPAVPPSVSVEKILENLDKPPKEINALAQDATVFERLYAVLKSAVSRLVDTTELTELDFDSVLSKLLAQYLSSQEANLTSANAFEGLASETTTYMKGDSPSLCEWRDVFPIFKSFLEFLVEFSTAHPSSEDSNRLHVSKFRENGNNLMTNTCYPQAIQVYTDAINMCDHTSRSHLPQLFTNRAIAFIGLNCFREAVSDLGQALQNDQTFVPAWAQMGYCQLYLGSTIIALKCYLAALRSLSGEIYPYNFPKDETLRKEYTDARALTVMPQFVQKLVSSFILALKRAEQQREPALAIHELTAKARAILARLRSHVEPEDLRFLSYSPDPDASSLQADAVRADTIRPSILTPDVAQDILSSSNVEASAVTMSNVPRARSNIPVPFIPFSGRSQSTTEAAETETPAESPILAGVPGNIRGFLNTLGNVVGDAMQTFPPPPQQPPAEQNRQDTDGQNSTENGPATTHE</sequence>
<accession>A0A1A0H591</accession>
<feature type="compositionally biased region" description="Low complexity" evidence="3">
    <location>
        <begin position="482"/>
        <end position="496"/>
    </location>
</feature>
<dbReference type="InterPro" id="IPR011990">
    <property type="entry name" value="TPR-like_helical_dom_sf"/>
</dbReference>
<evidence type="ECO:0000256" key="3">
    <source>
        <dbReference type="SAM" id="MobiDB-lite"/>
    </source>
</evidence>
<reference evidence="4 5" key="1">
    <citation type="submission" date="2016-05" db="EMBL/GenBank/DDBJ databases">
        <title>Comparative genomics of biotechnologically important yeasts.</title>
        <authorList>
            <consortium name="DOE Joint Genome Institute"/>
            <person name="Riley R."/>
            <person name="Haridas S."/>
            <person name="Wolfe K.H."/>
            <person name="Lopes M.R."/>
            <person name="Hittinger C.T."/>
            <person name="Goker M."/>
            <person name="Salamov A."/>
            <person name="Wisecaver J."/>
            <person name="Long T.M."/>
            <person name="Aerts A.L."/>
            <person name="Barry K."/>
            <person name="Choi C."/>
            <person name="Clum A."/>
            <person name="Coughlan A.Y."/>
            <person name="Deshpande S."/>
            <person name="Douglass A.P."/>
            <person name="Hanson S.J."/>
            <person name="Klenk H.-P."/>
            <person name="LaButti K."/>
            <person name="Lapidus A."/>
            <person name="Lindquist E."/>
            <person name="Lipzen A."/>
            <person name="Meier-kolthoff J.P."/>
            <person name="Ohm R.A."/>
            <person name="Otillar R.P."/>
            <person name="Pangilinan J."/>
            <person name="Peng Y."/>
            <person name="Rokas A."/>
            <person name="Rosa C.A."/>
            <person name="Scheuner C."/>
            <person name="Sibirny A.A."/>
            <person name="Slot J.C."/>
            <person name="Stielow J.B."/>
            <person name="Sun H."/>
            <person name="Kurtzman C.P."/>
            <person name="Blackwell M."/>
            <person name="Grigoriev I.V."/>
            <person name="Jeffries T.W."/>
        </authorList>
    </citation>
    <scope>NUCLEOTIDE SEQUENCE [LARGE SCALE GENOMIC DNA]</scope>
    <source>
        <strain evidence="4 5">NRRL YB-4993</strain>
    </source>
</reference>
<dbReference type="PANTHER" id="PTHR45831:SF2">
    <property type="entry name" value="LD24721P"/>
    <property type="match status" value="1"/>
</dbReference>
<dbReference type="EMBL" id="LXTC01000007">
    <property type="protein sequence ID" value="OBA19249.1"/>
    <property type="molecule type" value="Genomic_DNA"/>
</dbReference>
<dbReference type="RefSeq" id="XP_018709781.1">
    <property type="nucleotide sequence ID" value="XM_018854824.1"/>
</dbReference>
<feature type="non-terminal residue" evidence="4">
    <location>
        <position position="554"/>
    </location>
</feature>
<dbReference type="InterPro" id="IPR019734">
    <property type="entry name" value="TPR_rpt"/>
</dbReference>
<evidence type="ECO:0000313" key="4">
    <source>
        <dbReference type="EMBL" id="OBA19249.1"/>
    </source>
</evidence>
<feature type="non-terminal residue" evidence="4">
    <location>
        <position position="1"/>
    </location>
</feature>
<gene>
    <name evidence="4" type="ORF">METBIDRAFT_18941</name>
</gene>
<dbReference type="SUPFAM" id="SSF48452">
    <property type="entry name" value="TPR-like"/>
    <property type="match status" value="1"/>
</dbReference>